<dbReference type="EMBL" id="MGDD01000012">
    <property type="protein sequence ID" value="OGL49806.1"/>
    <property type="molecule type" value="Genomic_DNA"/>
</dbReference>
<organism evidence="3 4">
    <name type="scientific">Candidatus Schekmanbacteria bacterium RBG_13_48_7</name>
    <dbReference type="NCBI Taxonomy" id="1817878"/>
    <lineage>
        <taxon>Bacteria</taxon>
        <taxon>Candidatus Schekmaniibacteriota</taxon>
    </lineage>
</organism>
<keyword evidence="1" id="KW-1133">Transmembrane helix</keyword>
<comment type="caution">
    <text evidence="3">The sequence shown here is derived from an EMBL/GenBank/DDBJ whole genome shotgun (WGS) entry which is preliminary data.</text>
</comment>
<evidence type="ECO:0000313" key="3">
    <source>
        <dbReference type="EMBL" id="OGL49806.1"/>
    </source>
</evidence>
<name>A0A1F7S7N1_9BACT</name>
<dbReference type="PANTHER" id="PTHR40547">
    <property type="entry name" value="SLL0298 PROTEIN"/>
    <property type="match status" value="1"/>
</dbReference>
<protein>
    <recommendedName>
        <fullName evidence="2">DUF2062 domain-containing protein</fullName>
    </recommendedName>
</protein>
<feature type="transmembrane region" description="Helical" evidence="1">
    <location>
        <begin position="58"/>
        <end position="78"/>
    </location>
</feature>
<keyword evidence="1" id="KW-0472">Membrane</keyword>
<dbReference type="PANTHER" id="PTHR40547:SF1">
    <property type="entry name" value="SLL0298 PROTEIN"/>
    <property type="match status" value="1"/>
</dbReference>
<gene>
    <name evidence="3" type="ORF">A2161_17785</name>
</gene>
<feature type="domain" description="DUF2062" evidence="2">
    <location>
        <begin position="9"/>
        <end position="161"/>
    </location>
</feature>
<sequence length="168" mass="19114">MKFSELKIRLRELACLSDPPWRIALSFSVGVFISISPFYGLHTILAIAISTVFRLSKLATISGAWVNLPWIAPFVYYISYTLGSRILDFFSLKDTIAPDSSLDMDPQLTVLHGFRSLFSLTELQSIAKPLFLGSFIIGLLGSFIFYFFIYGLVVWIRNRKTQKHANMF</sequence>
<keyword evidence="1" id="KW-0812">Transmembrane</keyword>
<dbReference type="InterPro" id="IPR018639">
    <property type="entry name" value="DUF2062"/>
</dbReference>
<dbReference type="AlphaFoldDB" id="A0A1F7S7N1"/>
<dbReference type="Pfam" id="PF09835">
    <property type="entry name" value="DUF2062"/>
    <property type="match status" value="1"/>
</dbReference>
<evidence type="ECO:0000313" key="4">
    <source>
        <dbReference type="Proteomes" id="UP000179266"/>
    </source>
</evidence>
<reference evidence="3 4" key="1">
    <citation type="journal article" date="2016" name="Nat. Commun.">
        <title>Thousands of microbial genomes shed light on interconnected biogeochemical processes in an aquifer system.</title>
        <authorList>
            <person name="Anantharaman K."/>
            <person name="Brown C.T."/>
            <person name="Hug L.A."/>
            <person name="Sharon I."/>
            <person name="Castelle C.J."/>
            <person name="Probst A.J."/>
            <person name="Thomas B.C."/>
            <person name="Singh A."/>
            <person name="Wilkins M.J."/>
            <person name="Karaoz U."/>
            <person name="Brodie E.L."/>
            <person name="Williams K.H."/>
            <person name="Hubbard S.S."/>
            <person name="Banfield J.F."/>
        </authorList>
    </citation>
    <scope>NUCLEOTIDE SEQUENCE [LARGE SCALE GENOMIC DNA]</scope>
</reference>
<feature type="transmembrane region" description="Helical" evidence="1">
    <location>
        <begin position="20"/>
        <end position="46"/>
    </location>
</feature>
<evidence type="ECO:0000259" key="2">
    <source>
        <dbReference type="Pfam" id="PF09835"/>
    </source>
</evidence>
<evidence type="ECO:0000256" key="1">
    <source>
        <dbReference type="SAM" id="Phobius"/>
    </source>
</evidence>
<feature type="transmembrane region" description="Helical" evidence="1">
    <location>
        <begin position="130"/>
        <end position="156"/>
    </location>
</feature>
<proteinExistence type="predicted"/>
<dbReference type="Proteomes" id="UP000179266">
    <property type="component" value="Unassembled WGS sequence"/>
</dbReference>
<accession>A0A1F7S7N1</accession>